<dbReference type="GO" id="GO:0007165">
    <property type="term" value="P:signal transduction"/>
    <property type="evidence" value="ECO:0007669"/>
    <property type="project" value="InterPro"/>
</dbReference>
<feature type="compositionally biased region" description="Polar residues" evidence="2">
    <location>
        <begin position="428"/>
        <end position="440"/>
    </location>
</feature>
<dbReference type="OrthoDB" id="410651at2759"/>
<dbReference type="VEuPathDB" id="VectorBase:MDOA016891"/>
<reference evidence="4" key="1">
    <citation type="submission" date="2020-05" db="UniProtKB">
        <authorList>
            <consortium name="EnsemblMetazoa"/>
        </authorList>
    </citation>
    <scope>IDENTIFICATION</scope>
    <source>
        <strain evidence="4">Aabys</strain>
    </source>
</reference>
<keyword evidence="1" id="KW-0175">Coiled coil</keyword>
<evidence type="ECO:0000256" key="1">
    <source>
        <dbReference type="SAM" id="Coils"/>
    </source>
</evidence>
<feature type="region of interest" description="Disordered" evidence="2">
    <location>
        <begin position="768"/>
        <end position="791"/>
    </location>
</feature>
<name>A0A1I8NL46_MUSDO</name>
<dbReference type="RefSeq" id="XP_011295968.1">
    <property type="nucleotide sequence ID" value="XM_011297666.2"/>
</dbReference>
<dbReference type="STRING" id="7370.A0A1I8NL46"/>
<evidence type="ECO:0000256" key="2">
    <source>
        <dbReference type="SAM" id="MobiDB-lite"/>
    </source>
</evidence>
<dbReference type="SUPFAM" id="SSF48350">
    <property type="entry name" value="GTPase activation domain, GAP"/>
    <property type="match status" value="1"/>
</dbReference>
<dbReference type="InterPro" id="IPR008936">
    <property type="entry name" value="Rho_GTPase_activation_prot"/>
</dbReference>
<feature type="compositionally biased region" description="Polar residues" evidence="2">
    <location>
        <begin position="317"/>
        <end position="328"/>
    </location>
</feature>
<dbReference type="PANTHER" id="PTHR15670">
    <property type="entry name" value="RHO GTPASE ACTIVATING PROTEIN 11A"/>
    <property type="match status" value="1"/>
</dbReference>
<dbReference type="GeneID" id="105262494"/>
<dbReference type="Gene3D" id="1.10.555.10">
    <property type="entry name" value="Rho GTPase activation protein"/>
    <property type="match status" value="1"/>
</dbReference>
<dbReference type="InterPro" id="IPR042869">
    <property type="entry name" value="ARHGAP11A/B"/>
</dbReference>
<dbReference type="GO" id="GO:0005096">
    <property type="term" value="F:GTPase activator activity"/>
    <property type="evidence" value="ECO:0007669"/>
    <property type="project" value="TreeGrafter"/>
</dbReference>
<feature type="region of interest" description="Disordered" evidence="2">
    <location>
        <begin position="405"/>
        <end position="440"/>
    </location>
</feature>
<feature type="domain" description="Rho-GAP" evidence="3">
    <location>
        <begin position="55"/>
        <end position="236"/>
    </location>
</feature>
<evidence type="ECO:0000313" key="6">
    <source>
        <dbReference type="RefSeq" id="XP_011295968.1"/>
    </source>
</evidence>
<feature type="compositionally biased region" description="Polar residues" evidence="2">
    <location>
        <begin position="408"/>
        <end position="417"/>
    </location>
</feature>
<dbReference type="PROSITE" id="PS50238">
    <property type="entry name" value="RHOGAP"/>
    <property type="match status" value="1"/>
</dbReference>
<dbReference type="InterPro" id="IPR000198">
    <property type="entry name" value="RhoGAP_dom"/>
</dbReference>
<dbReference type="Pfam" id="PF00620">
    <property type="entry name" value="RhoGAP"/>
    <property type="match status" value="1"/>
</dbReference>
<sequence>MDFTVFLNRDELFKAVISELKSMGIKFFKEKLKATQKNTLVSGSKRIFRVPLHHLELCDVILANGSVVQIPKFVADATNRILEQVETEGIFRKAGSSLRQKEIRVILENGIPLGKSHHVIDVANVIKYFFRELPEPLIPTFIQETMLRALLAGEKNKKAILLSCLLLPTLTINTLRFFMQFLQTVSLSENANKMSAENLAIILTPGLMPFGDINSRRFINHLKVVQILIENANIIGIVPINIAHKLQPKVTSESELSSITSANSVENINTKKKQKRRSGSLTNMFNGFKKLVGSAMGSTEELEKGLQKCNTASNILMSDSINPSTPYNKSRKKRKFPEPMSAFSLKKKRDLLALLPSNSGGLLPSTPLIKKTTKHRSSLNHIQKIESLNPQIFVSSIERRWSIVGSPDEQNLNNAEGSSDEKSKKNQVDNNALKRQSSTEDVMSAPCCQEKYTNKIDYICDNFKDHHNEIKDLIQIEISLEKSCNDMENIQRKYERILKETQALSLQKRDLFIREQKHLRRSCNVDLRSPSARKIGSIRRRETTMVKQRGGNDIINNNDVSNKNTNSKIHLKRSRQSVGPICSFRETTQNYKEREVVIKNSNMWVPGENFFGEVPLNSNTVNNTKQKLYFEYSRNDISSKRDLGEIFHVNSSASSPIVIKQKSIKSASTSKVPFVSRIQMSGTINNDDSGRASINQLRTHNAGMVIAKAKLFDRLGACNTENKYGISYNKTRLSTNSMDSRRKTINGGAVNLADKWSISKNVNKVNREENQMQSRGNSKIGRINYEKPVPN</sequence>
<feature type="region of interest" description="Disordered" evidence="2">
    <location>
        <begin position="317"/>
        <end position="339"/>
    </location>
</feature>
<dbReference type="SMART" id="SM00324">
    <property type="entry name" value="RhoGAP"/>
    <property type="match status" value="1"/>
</dbReference>
<reference evidence="6" key="2">
    <citation type="submission" date="2025-04" db="UniProtKB">
        <authorList>
            <consortium name="RefSeq"/>
        </authorList>
    </citation>
    <scope>IDENTIFICATION</scope>
    <source>
        <strain evidence="6">Aabys</strain>
    </source>
</reference>
<dbReference type="KEGG" id="mde:105262494"/>
<proteinExistence type="predicted"/>
<accession>A0A1I8NL46</accession>
<feature type="coiled-coil region" evidence="1">
    <location>
        <begin position="480"/>
        <end position="507"/>
    </location>
</feature>
<keyword evidence="5" id="KW-1185">Reference proteome</keyword>
<evidence type="ECO:0000313" key="4">
    <source>
        <dbReference type="EnsemblMetazoa" id="MDOA016891-PB"/>
    </source>
</evidence>
<dbReference type="AlphaFoldDB" id="A0A1I8NL46"/>
<protein>
    <submittedName>
        <fullName evidence="6">Uncharacterized protein LOC105262494 isoform X1</fullName>
    </submittedName>
</protein>
<dbReference type="Proteomes" id="UP001652621">
    <property type="component" value="Unplaced"/>
</dbReference>
<organism evidence="4">
    <name type="scientific">Musca domestica</name>
    <name type="common">House fly</name>
    <dbReference type="NCBI Taxonomy" id="7370"/>
    <lineage>
        <taxon>Eukaryota</taxon>
        <taxon>Metazoa</taxon>
        <taxon>Ecdysozoa</taxon>
        <taxon>Arthropoda</taxon>
        <taxon>Hexapoda</taxon>
        <taxon>Insecta</taxon>
        <taxon>Pterygota</taxon>
        <taxon>Neoptera</taxon>
        <taxon>Endopterygota</taxon>
        <taxon>Diptera</taxon>
        <taxon>Brachycera</taxon>
        <taxon>Muscomorpha</taxon>
        <taxon>Muscoidea</taxon>
        <taxon>Muscidae</taxon>
        <taxon>Musca</taxon>
    </lineage>
</organism>
<evidence type="ECO:0000259" key="3">
    <source>
        <dbReference type="PROSITE" id="PS50238"/>
    </source>
</evidence>
<dbReference type="EnsemblMetazoa" id="MDOA016891-RB">
    <property type="protein sequence ID" value="MDOA016891-PB"/>
    <property type="gene ID" value="MDOA016891"/>
</dbReference>
<gene>
    <name evidence="4" type="primary">105262494</name>
    <name evidence="6" type="synonym">LOC105262494</name>
</gene>
<dbReference type="PANTHER" id="PTHR15670:SF4">
    <property type="entry name" value="RHO GTPASE-ACTIVATING PROTEIN 11A"/>
    <property type="match status" value="1"/>
</dbReference>
<dbReference type="VEuPathDB" id="VectorBase:MDOMA2_005023"/>
<evidence type="ECO:0000313" key="5">
    <source>
        <dbReference type="Proteomes" id="UP001652621"/>
    </source>
</evidence>